<protein>
    <recommendedName>
        <fullName evidence="3">Antitoxin HicB</fullName>
    </recommendedName>
</protein>
<reference evidence="1 2" key="2">
    <citation type="submission" date="2020-03" db="EMBL/GenBank/DDBJ databases">
        <title>Chryseoglobus sp. isolated from a deep-sea seamount.</title>
        <authorList>
            <person name="Zhang D.-C."/>
        </authorList>
    </citation>
    <scope>NUCLEOTIDE SEQUENCE [LARGE SCALE GENOMIC DNA]</scope>
    <source>
        <strain evidence="1 2">KN1116</strain>
    </source>
</reference>
<dbReference type="RefSeq" id="WP_152582347.1">
    <property type="nucleotide sequence ID" value="NZ_VIKT02000006.1"/>
</dbReference>
<sequence length="130" mass="14155">MTNYAVDAEHTGKWWVLQCREFPGAITQVRRLDQADQIVEAISFVSGDSPDTITVTVQPRLPDELGALISTAQAQRQRARELEASAARDLTRGARELVAHGLSQRDAAVILGVSHQRVHQLVTADALSTG</sequence>
<evidence type="ECO:0008006" key="3">
    <source>
        <dbReference type="Google" id="ProtNLM"/>
    </source>
</evidence>
<dbReference type="EMBL" id="VIKT02000006">
    <property type="protein sequence ID" value="NHF62664.1"/>
    <property type="molecule type" value="Genomic_DNA"/>
</dbReference>
<gene>
    <name evidence="1" type="ORF">FK219_005340</name>
</gene>
<evidence type="ECO:0000313" key="2">
    <source>
        <dbReference type="Proteomes" id="UP000818266"/>
    </source>
</evidence>
<evidence type="ECO:0000313" key="1">
    <source>
        <dbReference type="EMBL" id="NHF62664.1"/>
    </source>
</evidence>
<dbReference type="Proteomes" id="UP000818266">
    <property type="component" value="Unassembled WGS sequence"/>
</dbReference>
<proteinExistence type="predicted"/>
<dbReference type="AlphaFoldDB" id="A0A9E5JN18"/>
<dbReference type="OrthoDB" id="5772641at2"/>
<name>A0A9E5JN18_9MICO</name>
<organism evidence="1 2">
    <name type="scientific">Microcella pacifica</name>
    <dbReference type="NCBI Taxonomy" id="2591847"/>
    <lineage>
        <taxon>Bacteria</taxon>
        <taxon>Bacillati</taxon>
        <taxon>Actinomycetota</taxon>
        <taxon>Actinomycetes</taxon>
        <taxon>Micrococcales</taxon>
        <taxon>Microbacteriaceae</taxon>
        <taxon>Microcella</taxon>
    </lineage>
</organism>
<comment type="caution">
    <text evidence="1">The sequence shown here is derived from an EMBL/GenBank/DDBJ whole genome shotgun (WGS) entry which is preliminary data.</text>
</comment>
<accession>A0A9E5JN18</accession>
<reference evidence="1 2" key="1">
    <citation type="submission" date="2019-06" db="EMBL/GenBank/DDBJ databases">
        <authorList>
            <person name="De-Chao Zhang Q."/>
        </authorList>
    </citation>
    <scope>NUCLEOTIDE SEQUENCE [LARGE SCALE GENOMIC DNA]</scope>
    <source>
        <strain evidence="1 2">KN1116</strain>
    </source>
</reference>
<keyword evidence="2" id="KW-1185">Reference proteome</keyword>